<evidence type="ECO:0000313" key="11">
    <source>
        <dbReference type="Proteomes" id="UP000237105"/>
    </source>
</evidence>
<dbReference type="InterPro" id="IPR025846">
    <property type="entry name" value="TBL_N"/>
</dbReference>
<dbReference type="Pfam" id="PF14416">
    <property type="entry name" value="PMR5N"/>
    <property type="match status" value="2"/>
</dbReference>
<dbReference type="AlphaFoldDB" id="A0A2P5B125"/>
<dbReference type="STRING" id="3476.A0A2P5B125"/>
<dbReference type="PANTHER" id="PTHR32285:SF11">
    <property type="entry name" value="PROTEIN TRICHOME BIREFRINGENCE-LIKE 34"/>
    <property type="match status" value="1"/>
</dbReference>
<dbReference type="Proteomes" id="UP000237105">
    <property type="component" value="Unassembled WGS sequence"/>
</dbReference>
<proteinExistence type="inferred from homology"/>
<feature type="transmembrane region" description="Helical" evidence="7">
    <location>
        <begin position="406"/>
        <end position="424"/>
    </location>
</feature>
<dbReference type="GO" id="GO:0016413">
    <property type="term" value="F:O-acetyltransferase activity"/>
    <property type="evidence" value="ECO:0007669"/>
    <property type="project" value="InterPro"/>
</dbReference>
<evidence type="ECO:0000256" key="5">
    <source>
        <dbReference type="ARBA" id="ARBA00022989"/>
    </source>
</evidence>
<evidence type="ECO:0000313" key="10">
    <source>
        <dbReference type="EMBL" id="PON42492.1"/>
    </source>
</evidence>
<feature type="transmembrane region" description="Helical" evidence="7">
    <location>
        <begin position="20"/>
        <end position="38"/>
    </location>
</feature>
<organism evidence="10 11">
    <name type="scientific">Parasponia andersonii</name>
    <name type="common">Sponia andersonii</name>
    <dbReference type="NCBI Taxonomy" id="3476"/>
    <lineage>
        <taxon>Eukaryota</taxon>
        <taxon>Viridiplantae</taxon>
        <taxon>Streptophyta</taxon>
        <taxon>Embryophyta</taxon>
        <taxon>Tracheophyta</taxon>
        <taxon>Spermatophyta</taxon>
        <taxon>Magnoliopsida</taxon>
        <taxon>eudicotyledons</taxon>
        <taxon>Gunneridae</taxon>
        <taxon>Pentapetalae</taxon>
        <taxon>rosids</taxon>
        <taxon>fabids</taxon>
        <taxon>Rosales</taxon>
        <taxon>Cannabaceae</taxon>
        <taxon>Parasponia</taxon>
    </lineage>
</organism>
<keyword evidence="6 7" id="KW-0472">Membrane</keyword>
<feature type="domain" description="Trichome birefringence-like N-terminal" evidence="9">
    <location>
        <begin position="503"/>
        <end position="556"/>
    </location>
</feature>
<protein>
    <submittedName>
        <fullName evidence="10">Trichome birefringence-like family</fullName>
    </submittedName>
</protein>
<reference evidence="11" key="1">
    <citation type="submission" date="2016-06" db="EMBL/GenBank/DDBJ databases">
        <title>Parallel loss of symbiosis genes in relatives of nitrogen-fixing non-legume Parasponia.</title>
        <authorList>
            <person name="Van Velzen R."/>
            <person name="Holmer R."/>
            <person name="Bu F."/>
            <person name="Rutten L."/>
            <person name="Van Zeijl A."/>
            <person name="Liu W."/>
            <person name="Santuari L."/>
            <person name="Cao Q."/>
            <person name="Sharma T."/>
            <person name="Shen D."/>
            <person name="Roswanjaya Y."/>
            <person name="Wardhani T."/>
            <person name="Kalhor M.S."/>
            <person name="Jansen J."/>
            <person name="Van den Hoogen J."/>
            <person name="Gungor B."/>
            <person name="Hartog M."/>
            <person name="Hontelez J."/>
            <person name="Verver J."/>
            <person name="Yang W.-C."/>
            <person name="Schijlen E."/>
            <person name="Repin R."/>
            <person name="Schilthuizen M."/>
            <person name="Schranz E."/>
            <person name="Heidstra R."/>
            <person name="Miyata K."/>
            <person name="Fedorova E."/>
            <person name="Kohlen W."/>
            <person name="Bisseling T."/>
            <person name="Smit S."/>
            <person name="Geurts R."/>
        </authorList>
    </citation>
    <scope>NUCLEOTIDE SEQUENCE [LARGE SCALE GENOMIC DNA]</scope>
    <source>
        <strain evidence="11">cv. WU1-14</strain>
    </source>
</reference>
<dbReference type="GO" id="GO:0005794">
    <property type="term" value="C:Golgi apparatus"/>
    <property type="evidence" value="ECO:0007669"/>
    <property type="project" value="TreeGrafter"/>
</dbReference>
<accession>A0A2P5B125</accession>
<feature type="domain" description="Trichome birefringence-like C-terminal" evidence="8">
    <location>
        <begin position="558"/>
        <end position="723"/>
    </location>
</feature>
<evidence type="ECO:0000259" key="8">
    <source>
        <dbReference type="Pfam" id="PF13839"/>
    </source>
</evidence>
<comment type="caution">
    <text evidence="10">The sequence shown here is derived from an EMBL/GenBank/DDBJ whole genome shotgun (WGS) entry which is preliminary data.</text>
</comment>
<keyword evidence="4" id="KW-0735">Signal-anchor</keyword>
<evidence type="ECO:0000256" key="3">
    <source>
        <dbReference type="ARBA" id="ARBA00022692"/>
    </source>
</evidence>
<name>A0A2P5B125_PARAD</name>
<dbReference type="EMBL" id="JXTB01000391">
    <property type="protein sequence ID" value="PON42492.1"/>
    <property type="molecule type" value="Genomic_DNA"/>
</dbReference>
<evidence type="ECO:0000256" key="6">
    <source>
        <dbReference type="ARBA" id="ARBA00023136"/>
    </source>
</evidence>
<dbReference type="InterPro" id="IPR026057">
    <property type="entry name" value="TBL_C"/>
</dbReference>
<dbReference type="Pfam" id="PF13839">
    <property type="entry name" value="PC-Esterase"/>
    <property type="match status" value="3"/>
</dbReference>
<keyword evidence="5 7" id="KW-1133">Transmembrane helix</keyword>
<dbReference type="InterPro" id="IPR029962">
    <property type="entry name" value="TBL"/>
</dbReference>
<keyword evidence="11" id="KW-1185">Reference proteome</keyword>
<feature type="domain" description="Trichome birefringence-like N-terminal" evidence="9">
    <location>
        <begin position="63"/>
        <end position="116"/>
    </location>
</feature>
<feature type="domain" description="Trichome birefringence-like C-terminal" evidence="8">
    <location>
        <begin position="117"/>
        <end position="400"/>
    </location>
</feature>
<evidence type="ECO:0000256" key="1">
    <source>
        <dbReference type="ARBA" id="ARBA00004167"/>
    </source>
</evidence>
<evidence type="ECO:0000259" key="9">
    <source>
        <dbReference type="Pfam" id="PF14416"/>
    </source>
</evidence>
<comment type="subcellular location">
    <subcellularLocation>
        <location evidence="1">Membrane</location>
        <topology evidence="1">Single-pass membrane protein</topology>
    </subcellularLocation>
</comment>
<comment type="similarity">
    <text evidence="2">Belongs to the PC-esterase family. TBL subfamily.</text>
</comment>
<dbReference type="OrthoDB" id="2016263at2759"/>
<evidence type="ECO:0000256" key="7">
    <source>
        <dbReference type="SAM" id="Phobius"/>
    </source>
</evidence>
<keyword evidence="3 7" id="KW-0812">Transmembrane</keyword>
<dbReference type="PANTHER" id="PTHR32285">
    <property type="entry name" value="PROTEIN TRICHOME BIREFRINGENCE-LIKE 9-RELATED"/>
    <property type="match status" value="1"/>
</dbReference>
<feature type="domain" description="Trichome birefringence-like C-terminal" evidence="8">
    <location>
        <begin position="752"/>
        <end position="859"/>
    </location>
</feature>
<gene>
    <name evidence="10" type="ORF">PanWU01x14_281340</name>
</gene>
<dbReference type="GO" id="GO:0016020">
    <property type="term" value="C:membrane"/>
    <property type="evidence" value="ECO:0007669"/>
    <property type="project" value="UniProtKB-SubCell"/>
</dbReference>
<evidence type="ECO:0000256" key="2">
    <source>
        <dbReference type="ARBA" id="ARBA00007727"/>
    </source>
</evidence>
<sequence>MATKKNQIVPPPTLGIRNSFHSLVAILVTILVIAVVYLSQNGGQMLENCSKSRGASSIESDSSCNLFSGKWVFDNESYPLYNEKQCTFMSDQLACEKFGRQDLSFRNWRWQPHHCDLPRFNATALLERLRNKRLVFVGDSLNRGMWVSMVCLLDSAILPSFKTMHANGSLNIFNATEYNASIEFYWAPLLVESNSDDPVSHRVPDRIVRVQAIEKHARFWTDADILVFNSYLWWRRPKMKVLWGSFESSNGIYKEVKMLRAYEMALKTWSDWLEVHVNPNKTQLFFVSMSPIHERAQEWGGAKGKNCYGEKEQIFKEGYRGRGTDPKMMRVVENVLDSLKTRGLNVQMLNITQLSDYRKEAHPSIYRKQWEPLTEKQISDPSSYADCDHWCLPGVPDRWSKKKTQFPLLALLFLVFIVLSILHYERSILQIQEDQDHVHNDHHHQQPPFIFVKPNLSRLQSRAPEVLDRFSRCNSTREYNRRKIEWTADRKTKSGRRRNSSKTCDVFSGKWVFDNTSYPLYKESECPYMSDQLACHKHGRDDLSYQNWRWQPHGCNLKRWNVTEIWEKLRGKRLMFVGDSLNRGQWISMVCLLQSVIPADKKSMSPNAPLTIFRAEEYNATIEFLWAPLLVESNSDDPVNHRLDDRIIRPDTVLKHSSQWEPADILIFNTYLWWRQGPVKLLWSTEESGICEKVDGLGAMELAMEAWADWITTKVDPRKKKFCRMIGGDNPSNKFSADVTIWPILLAIIPMWNREWNPGSEGNCYNEKTPINFEGYWGSGSDLPTMRMVDKVLNKLGSKVLVLNITQLSEYRKDGHPSVYRKFWEPLKPEQLSKPASYSDCIHWCLPGVPDVWNELLFQFL</sequence>
<evidence type="ECO:0000256" key="4">
    <source>
        <dbReference type="ARBA" id="ARBA00022968"/>
    </source>
</evidence>